<proteinExistence type="predicted"/>
<accession>A0AAV4FAH5</accession>
<evidence type="ECO:0000313" key="2">
    <source>
        <dbReference type="Proteomes" id="UP000762676"/>
    </source>
</evidence>
<organism evidence="1 2">
    <name type="scientific">Elysia marginata</name>
    <dbReference type="NCBI Taxonomy" id="1093978"/>
    <lineage>
        <taxon>Eukaryota</taxon>
        <taxon>Metazoa</taxon>
        <taxon>Spiralia</taxon>
        <taxon>Lophotrochozoa</taxon>
        <taxon>Mollusca</taxon>
        <taxon>Gastropoda</taxon>
        <taxon>Heterobranchia</taxon>
        <taxon>Euthyneura</taxon>
        <taxon>Panpulmonata</taxon>
        <taxon>Sacoglossa</taxon>
        <taxon>Placobranchoidea</taxon>
        <taxon>Plakobranchidae</taxon>
        <taxon>Elysia</taxon>
    </lineage>
</organism>
<keyword evidence="2" id="KW-1185">Reference proteome</keyword>
<sequence length="88" mass="9543">MLLSSKVYEFCSLLDTERNGTDGFFITSAKRHIAFNESKTHSRVTSGCLSTSQSRKASANHNQRTLNAAFKRRQPVLPAAVAAAAVAT</sequence>
<gene>
    <name evidence="1" type="ORF">ElyMa_003781900</name>
</gene>
<protein>
    <submittedName>
        <fullName evidence="1">Uncharacterized protein</fullName>
    </submittedName>
</protein>
<name>A0AAV4FAH5_9GAST</name>
<reference evidence="1 2" key="1">
    <citation type="journal article" date="2021" name="Elife">
        <title>Chloroplast acquisition without the gene transfer in kleptoplastic sea slugs, Plakobranchus ocellatus.</title>
        <authorList>
            <person name="Maeda T."/>
            <person name="Takahashi S."/>
            <person name="Yoshida T."/>
            <person name="Shimamura S."/>
            <person name="Takaki Y."/>
            <person name="Nagai Y."/>
            <person name="Toyoda A."/>
            <person name="Suzuki Y."/>
            <person name="Arimoto A."/>
            <person name="Ishii H."/>
            <person name="Satoh N."/>
            <person name="Nishiyama T."/>
            <person name="Hasebe M."/>
            <person name="Maruyama T."/>
            <person name="Minagawa J."/>
            <person name="Obokata J."/>
            <person name="Shigenobu S."/>
        </authorList>
    </citation>
    <scope>NUCLEOTIDE SEQUENCE [LARGE SCALE GENOMIC DNA]</scope>
</reference>
<dbReference type="Proteomes" id="UP000762676">
    <property type="component" value="Unassembled WGS sequence"/>
</dbReference>
<dbReference type="AlphaFoldDB" id="A0AAV4FAH5"/>
<evidence type="ECO:0000313" key="1">
    <source>
        <dbReference type="EMBL" id="GFR70289.1"/>
    </source>
</evidence>
<comment type="caution">
    <text evidence="1">The sequence shown here is derived from an EMBL/GenBank/DDBJ whole genome shotgun (WGS) entry which is preliminary data.</text>
</comment>
<dbReference type="EMBL" id="BMAT01007734">
    <property type="protein sequence ID" value="GFR70289.1"/>
    <property type="molecule type" value="Genomic_DNA"/>
</dbReference>